<protein>
    <submittedName>
        <fullName evidence="1">Esterase/lipase/thioesterase family active site</fullName>
    </submittedName>
</protein>
<reference evidence="1" key="1">
    <citation type="submission" date="2020-02" db="EMBL/GenBank/DDBJ databases">
        <authorList>
            <person name="Meier V. D."/>
        </authorList>
    </citation>
    <scope>NUCLEOTIDE SEQUENCE</scope>
    <source>
        <strain evidence="1">AVDCRST_MAG58</strain>
    </source>
</reference>
<dbReference type="SUPFAM" id="SSF53474">
    <property type="entry name" value="alpha/beta-Hydrolases"/>
    <property type="match status" value="1"/>
</dbReference>
<organism evidence="1">
    <name type="scientific">uncultured Rubrobacteraceae bacterium</name>
    <dbReference type="NCBI Taxonomy" id="349277"/>
    <lineage>
        <taxon>Bacteria</taxon>
        <taxon>Bacillati</taxon>
        <taxon>Actinomycetota</taxon>
        <taxon>Rubrobacteria</taxon>
        <taxon>Rubrobacterales</taxon>
        <taxon>Rubrobacteraceae</taxon>
        <taxon>environmental samples</taxon>
    </lineage>
</organism>
<proteinExistence type="predicted"/>
<dbReference type="AlphaFoldDB" id="A0A6J4R0V7"/>
<name>A0A6J4R0V7_9ACTN</name>
<accession>A0A6J4R0V7</accession>
<evidence type="ECO:0000313" key="1">
    <source>
        <dbReference type="EMBL" id="CAA9460913.1"/>
    </source>
</evidence>
<dbReference type="Gene3D" id="3.40.50.1820">
    <property type="entry name" value="alpha/beta hydrolase"/>
    <property type="match status" value="1"/>
</dbReference>
<dbReference type="PANTHER" id="PTHR47909">
    <property type="entry name" value="ALPHA/BETA-HYDROLASES SUPERFAMILY PROTEIN"/>
    <property type="match status" value="1"/>
</dbReference>
<gene>
    <name evidence="1" type="ORF">AVDCRST_MAG58-2536</name>
</gene>
<dbReference type="PANTHER" id="PTHR47909:SF2">
    <property type="entry name" value="GPI INOSITOL-DEACYLASE"/>
    <property type="match status" value="1"/>
</dbReference>
<dbReference type="EMBL" id="CADCVF010000053">
    <property type="protein sequence ID" value="CAA9460913.1"/>
    <property type="molecule type" value="Genomic_DNA"/>
</dbReference>
<dbReference type="InterPro" id="IPR029058">
    <property type="entry name" value="AB_hydrolase_fold"/>
</dbReference>
<sequence>MSGAPIVIVGGASWWPGSYRNFASMLREISGSEVHVAPVTPLDWTLGYFRGFGQLIFEVASTVDRALLESEAKKAVLVGHSAGGLACRVYIGGDPPYGGRRYSGHRRVECLITLGTPHNIADKERLAPITRVNELFPGALHSEAGLRYLSVAGSADDGASSPRSRKRYERFVEDGRIAGDGVVPVDAAILTGSESMVVDGIHHNRRLGRWYGSDRETVELWWPEELRVGGSLVGGTRA</sequence>